<dbReference type="EMBL" id="BQKI01000078">
    <property type="protein sequence ID" value="GJN25481.1"/>
    <property type="molecule type" value="Genomic_DNA"/>
</dbReference>
<proteinExistence type="predicted"/>
<protein>
    <submittedName>
        <fullName evidence="1">Uncharacterized protein</fullName>
    </submittedName>
</protein>
<accession>A0AAV5ESC6</accession>
<evidence type="ECO:0000313" key="1">
    <source>
        <dbReference type="EMBL" id="GJN25481.1"/>
    </source>
</evidence>
<reference evidence="1" key="2">
    <citation type="submission" date="2021-12" db="EMBL/GenBank/DDBJ databases">
        <title>Resequencing data analysis of finger millet.</title>
        <authorList>
            <person name="Hatakeyama M."/>
            <person name="Aluri S."/>
            <person name="Balachadran M.T."/>
            <person name="Sivarajan S.R."/>
            <person name="Poveda L."/>
            <person name="Shimizu-Inatsugi R."/>
            <person name="Schlapbach R."/>
            <person name="Sreeman S.M."/>
            <person name="Shimizu K.K."/>
        </authorList>
    </citation>
    <scope>NUCLEOTIDE SEQUENCE</scope>
</reference>
<dbReference type="AlphaFoldDB" id="A0AAV5ESC6"/>
<reference evidence="1" key="1">
    <citation type="journal article" date="2018" name="DNA Res.">
        <title>Multiple hybrid de novo genome assembly of finger millet, an orphan allotetraploid crop.</title>
        <authorList>
            <person name="Hatakeyama M."/>
            <person name="Aluri S."/>
            <person name="Balachadran M.T."/>
            <person name="Sivarajan S.R."/>
            <person name="Patrignani A."/>
            <person name="Gruter S."/>
            <person name="Poveda L."/>
            <person name="Shimizu-Inatsugi R."/>
            <person name="Baeten J."/>
            <person name="Francoijs K.J."/>
            <person name="Nataraja K.N."/>
            <person name="Reddy Y.A.N."/>
            <person name="Phadnis S."/>
            <person name="Ravikumar R.L."/>
            <person name="Schlapbach R."/>
            <person name="Sreeman S.M."/>
            <person name="Shimizu K.K."/>
        </authorList>
    </citation>
    <scope>NUCLEOTIDE SEQUENCE</scope>
</reference>
<sequence>MGMLEEMEALSIKEQPGIRLTRLADQIKTSPCPQGDDSNYSKITGSQIQLPAIGIPTIRSDSIVDASDGDHLQQPSVSEE</sequence>
<comment type="caution">
    <text evidence="1">The sequence shown here is derived from an EMBL/GenBank/DDBJ whole genome shotgun (WGS) entry which is preliminary data.</text>
</comment>
<organism evidence="1 2">
    <name type="scientific">Eleusine coracana subsp. coracana</name>
    <dbReference type="NCBI Taxonomy" id="191504"/>
    <lineage>
        <taxon>Eukaryota</taxon>
        <taxon>Viridiplantae</taxon>
        <taxon>Streptophyta</taxon>
        <taxon>Embryophyta</taxon>
        <taxon>Tracheophyta</taxon>
        <taxon>Spermatophyta</taxon>
        <taxon>Magnoliopsida</taxon>
        <taxon>Liliopsida</taxon>
        <taxon>Poales</taxon>
        <taxon>Poaceae</taxon>
        <taxon>PACMAD clade</taxon>
        <taxon>Chloridoideae</taxon>
        <taxon>Cynodonteae</taxon>
        <taxon>Eleusininae</taxon>
        <taxon>Eleusine</taxon>
    </lineage>
</organism>
<dbReference type="Proteomes" id="UP001054889">
    <property type="component" value="Unassembled WGS sequence"/>
</dbReference>
<keyword evidence="2" id="KW-1185">Reference proteome</keyword>
<gene>
    <name evidence="1" type="primary">gb13312</name>
    <name evidence="1" type="ORF">PR202_gb13312</name>
</gene>
<evidence type="ECO:0000313" key="2">
    <source>
        <dbReference type="Proteomes" id="UP001054889"/>
    </source>
</evidence>
<name>A0AAV5ESC6_ELECO</name>